<dbReference type="PANTHER" id="PTHR30290:SF10">
    <property type="entry name" value="PERIPLASMIC OLIGOPEPTIDE-BINDING PROTEIN-RELATED"/>
    <property type="match status" value="1"/>
</dbReference>
<dbReference type="GO" id="GO:0015833">
    <property type="term" value="P:peptide transport"/>
    <property type="evidence" value="ECO:0007669"/>
    <property type="project" value="TreeGrafter"/>
</dbReference>
<dbReference type="InterPro" id="IPR039424">
    <property type="entry name" value="SBP_5"/>
</dbReference>
<dbReference type="Gene3D" id="3.40.190.10">
    <property type="entry name" value="Periplasmic binding protein-like II"/>
    <property type="match status" value="1"/>
</dbReference>
<dbReference type="Proteomes" id="UP000195696">
    <property type="component" value="Unassembled WGS sequence"/>
</dbReference>
<dbReference type="Pfam" id="PF00496">
    <property type="entry name" value="SBP_bac_5"/>
    <property type="match status" value="1"/>
</dbReference>
<dbReference type="GO" id="GO:0005886">
    <property type="term" value="C:plasma membrane"/>
    <property type="evidence" value="ECO:0007669"/>
    <property type="project" value="UniProtKB-SubCell"/>
</dbReference>
<evidence type="ECO:0000313" key="6">
    <source>
        <dbReference type="EMBL" id="SCB66800.1"/>
    </source>
</evidence>
<proteinExistence type="inferred from homology"/>
<dbReference type="SUPFAM" id="SSF53850">
    <property type="entry name" value="Periplasmic binding protein-like II"/>
    <property type="match status" value="1"/>
</dbReference>
<dbReference type="EMBL" id="FMAK01000021">
    <property type="protein sequence ID" value="SCB66800.1"/>
    <property type="molecule type" value="Genomic_DNA"/>
</dbReference>
<feature type="domain" description="Solute-binding protein family 5" evidence="5">
    <location>
        <begin position="82"/>
        <end position="111"/>
    </location>
</feature>
<comment type="similarity">
    <text evidence="2">Belongs to the bacterial solute-binding protein 5 family.</text>
</comment>
<gene>
    <name evidence="6" type="ORF">BWGO95_00913</name>
</gene>
<reference evidence="6 7" key="1">
    <citation type="submission" date="2016-08" db="EMBL/GenBank/DDBJ databases">
        <authorList>
            <person name="Seilhamer J.J."/>
        </authorList>
    </citation>
    <scope>NUCLEOTIDE SEQUENCE [LARGE SCALE GENOMIC DNA]</scope>
    <source>
        <strain evidence="6 7">SDA_GO95</strain>
    </source>
</reference>
<evidence type="ECO:0000256" key="2">
    <source>
        <dbReference type="ARBA" id="ARBA00005695"/>
    </source>
</evidence>
<sequence length="118" mass="13246">MRGKTTTVITTIISASLLLTACSVEKDKKNKANGKVADKQSIHFPYIAEIPTMDVTKATDGESMNVMRNVFEGLYMLGEGNKPIPGVAKTYDVSEDKKTYTFYLREDAKWSICYYIFV</sequence>
<accession>A0A1G4EBH4</accession>
<dbReference type="InterPro" id="IPR023765">
    <property type="entry name" value="SBP_5_CS"/>
</dbReference>
<dbReference type="PROSITE" id="PS01040">
    <property type="entry name" value="SBP_BACTERIAL_5"/>
    <property type="match status" value="1"/>
</dbReference>
<dbReference type="PANTHER" id="PTHR30290">
    <property type="entry name" value="PERIPLASMIC BINDING COMPONENT OF ABC TRANSPORTER"/>
    <property type="match status" value="1"/>
</dbReference>
<dbReference type="PROSITE" id="PS51257">
    <property type="entry name" value="PROKAR_LIPOPROTEIN"/>
    <property type="match status" value="1"/>
</dbReference>
<dbReference type="AlphaFoldDB" id="A0A1G4EBH4"/>
<keyword evidence="4" id="KW-0732">Signal</keyword>
<evidence type="ECO:0000256" key="3">
    <source>
        <dbReference type="ARBA" id="ARBA00022448"/>
    </source>
</evidence>
<protein>
    <recommendedName>
        <fullName evidence="5">Solute-binding protein family 5 domain-containing protein</fullName>
    </recommendedName>
</protein>
<organism evidence="6 7">
    <name type="scientific">Bacillus mycoides</name>
    <dbReference type="NCBI Taxonomy" id="1405"/>
    <lineage>
        <taxon>Bacteria</taxon>
        <taxon>Bacillati</taxon>
        <taxon>Bacillota</taxon>
        <taxon>Bacilli</taxon>
        <taxon>Bacillales</taxon>
        <taxon>Bacillaceae</taxon>
        <taxon>Bacillus</taxon>
        <taxon>Bacillus cereus group</taxon>
    </lineage>
</organism>
<dbReference type="Gene3D" id="3.90.76.10">
    <property type="entry name" value="Dipeptide-binding Protein, Domain 1"/>
    <property type="match status" value="1"/>
</dbReference>
<name>A0A1G4EBH4_BACMY</name>
<dbReference type="InterPro" id="IPR000914">
    <property type="entry name" value="SBP_5_dom"/>
</dbReference>
<evidence type="ECO:0000313" key="7">
    <source>
        <dbReference type="Proteomes" id="UP000195696"/>
    </source>
</evidence>
<evidence type="ECO:0000256" key="1">
    <source>
        <dbReference type="ARBA" id="ARBA00004193"/>
    </source>
</evidence>
<evidence type="ECO:0000259" key="5">
    <source>
        <dbReference type="Pfam" id="PF00496"/>
    </source>
</evidence>
<comment type="subcellular location">
    <subcellularLocation>
        <location evidence="1">Cell membrane</location>
        <topology evidence="1">Lipid-anchor</topology>
    </subcellularLocation>
</comment>
<evidence type="ECO:0000256" key="4">
    <source>
        <dbReference type="ARBA" id="ARBA00022729"/>
    </source>
</evidence>
<dbReference type="GO" id="GO:1904680">
    <property type="term" value="F:peptide transmembrane transporter activity"/>
    <property type="evidence" value="ECO:0007669"/>
    <property type="project" value="TreeGrafter"/>
</dbReference>
<keyword evidence="3" id="KW-0813">Transport</keyword>